<evidence type="ECO:0000259" key="1">
    <source>
        <dbReference type="PROSITE" id="PS50222"/>
    </source>
</evidence>
<sequence length="187" mass="20672">MPQPVLRREAHLMATDPSSTRFEKLFDAMDTDHDGTLKAGTFQTLVRRLGRSGGMQKSNLEQSYHEFWTELMRHHGDGGYSLSKQQFVQALQALAKDTSTRGLIERMSNTVFDMANTGFEDKLSKDEFVRFFKAAGGSDDAAALAAFTELDYDGNGAISRADFNRGMKTYMFAPASSTNSSIVFGAV</sequence>
<dbReference type="InterPro" id="IPR002048">
    <property type="entry name" value="EF_hand_dom"/>
</dbReference>
<evidence type="ECO:0000313" key="3">
    <source>
        <dbReference type="Proteomes" id="UP001432222"/>
    </source>
</evidence>
<dbReference type="Pfam" id="PF13202">
    <property type="entry name" value="EF-hand_5"/>
    <property type="match status" value="2"/>
</dbReference>
<dbReference type="Gene3D" id="1.10.238.10">
    <property type="entry name" value="EF-hand"/>
    <property type="match status" value="1"/>
</dbReference>
<feature type="domain" description="EF-hand" evidence="1">
    <location>
        <begin position="138"/>
        <end position="173"/>
    </location>
</feature>
<dbReference type="InterPro" id="IPR011992">
    <property type="entry name" value="EF-hand-dom_pair"/>
</dbReference>
<dbReference type="EMBL" id="CP108110">
    <property type="protein sequence ID" value="WUQ87440.1"/>
    <property type="molecule type" value="Genomic_DNA"/>
</dbReference>
<gene>
    <name evidence="2" type="ORF">OHA16_33425</name>
</gene>
<reference evidence="2" key="1">
    <citation type="submission" date="2022-10" db="EMBL/GenBank/DDBJ databases">
        <title>The complete genomes of actinobacterial strains from the NBC collection.</title>
        <authorList>
            <person name="Joergensen T.S."/>
            <person name="Alvarez Arevalo M."/>
            <person name="Sterndorff E.B."/>
            <person name="Faurdal D."/>
            <person name="Vuksanovic O."/>
            <person name="Mourched A.-S."/>
            <person name="Charusanti P."/>
            <person name="Shaw S."/>
            <person name="Blin K."/>
            <person name="Weber T."/>
        </authorList>
    </citation>
    <scope>NUCLEOTIDE SEQUENCE</scope>
    <source>
        <strain evidence="2">NBC_00222</strain>
    </source>
</reference>
<protein>
    <submittedName>
        <fullName evidence="2">EF-hand domain-containing protein</fullName>
    </submittedName>
</protein>
<dbReference type="Proteomes" id="UP001432222">
    <property type="component" value="Chromosome"/>
</dbReference>
<evidence type="ECO:0000313" key="2">
    <source>
        <dbReference type="EMBL" id="WUQ87440.1"/>
    </source>
</evidence>
<proteinExistence type="predicted"/>
<dbReference type="RefSeq" id="WP_328957998.1">
    <property type="nucleotide sequence ID" value="NZ_CP108110.1"/>
</dbReference>
<dbReference type="SMART" id="SM00054">
    <property type="entry name" value="EFh"/>
    <property type="match status" value="2"/>
</dbReference>
<accession>A0ABZ1U983</accession>
<keyword evidence="3" id="KW-1185">Reference proteome</keyword>
<dbReference type="SUPFAM" id="SSF47473">
    <property type="entry name" value="EF-hand"/>
    <property type="match status" value="1"/>
</dbReference>
<dbReference type="PROSITE" id="PS00018">
    <property type="entry name" value="EF_HAND_1"/>
    <property type="match status" value="1"/>
</dbReference>
<name>A0ABZ1U983_9ACTN</name>
<feature type="domain" description="EF-hand" evidence="1">
    <location>
        <begin position="17"/>
        <end position="52"/>
    </location>
</feature>
<organism evidence="2 3">
    <name type="scientific">Kitasatospora purpeofusca</name>
    <dbReference type="NCBI Taxonomy" id="67352"/>
    <lineage>
        <taxon>Bacteria</taxon>
        <taxon>Bacillati</taxon>
        <taxon>Actinomycetota</taxon>
        <taxon>Actinomycetes</taxon>
        <taxon>Kitasatosporales</taxon>
        <taxon>Streptomycetaceae</taxon>
        <taxon>Kitasatospora</taxon>
    </lineage>
</organism>
<dbReference type="InterPro" id="IPR018247">
    <property type="entry name" value="EF_Hand_1_Ca_BS"/>
</dbReference>
<dbReference type="PROSITE" id="PS50222">
    <property type="entry name" value="EF_HAND_2"/>
    <property type="match status" value="2"/>
</dbReference>